<feature type="compositionally biased region" description="Pro residues" evidence="1">
    <location>
        <begin position="79"/>
        <end position="88"/>
    </location>
</feature>
<feature type="compositionally biased region" description="Basic and acidic residues" evidence="1">
    <location>
        <begin position="915"/>
        <end position="929"/>
    </location>
</feature>
<feature type="region of interest" description="Disordered" evidence="1">
    <location>
        <begin position="77"/>
        <end position="97"/>
    </location>
</feature>
<feature type="region of interest" description="Disordered" evidence="1">
    <location>
        <begin position="298"/>
        <end position="350"/>
    </location>
</feature>
<feature type="region of interest" description="Disordered" evidence="1">
    <location>
        <begin position="776"/>
        <end position="987"/>
    </location>
</feature>
<evidence type="ECO:0000313" key="2">
    <source>
        <dbReference type="EMBL" id="CEM44861.1"/>
    </source>
</evidence>
<feature type="compositionally biased region" description="Gly residues" evidence="1">
    <location>
        <begin position="778"/>
        <end position="790"/>
    </location>
</feature>
<protein>
    <submittedName>
        <fullName evidence="2">Uncharacterized protein</fullName>
    </submittedName>
</protein>
<feature type="compositionally biased region" description="Basic and acidic residues" evidence="1">
    <location>
        <begin position="795"/>
        <end position="807"/>
    </location>
</feature>
<dbReference type="EMBL" id="CDMZ01003037">
    <property type="protein sequence ID" value="CEM44861.1"/>
    <property type="molecule type" value="Genomic_DNA"/>
</dbReference>
<gene>
    <name evidence="2" type="ORF">Cvel_28670</name>
</gene>
<evidence type="ECO:0000256" key="1">
    <source>
        <dbReference type="SAM" id="MobiDB-lite"/>
    </source>
</evidence>
<name>A0A0G4HL37_9ALVE</name>
<feature type="compositionally biased region" description="Polar residues" evidence="1">
    <location>
        <begin position="860"/>
        <end position="871"/>
    </location>
</feature>
<sequence>MSAEISAFLWQAAAEEHIAEPAVAVQRLQNLLQQNGVTVQSLKDAARGDFWGFLDQLKIEGVPLKFLNRLQSVLIKNSQPPPPAPPPGLSSLHQGTVSPQGHIQNPAMVSECLAENAPVPPDPFAVSQFLFLSQCIRLHLYLVHGPHVIWLFDVLIPALDSSRKANKRFGADPGEGLPRSCMRLSLIKLLIAFRTKDEPAVPLCPVRDIFVSLERALDVLADPVYVLPVQSPTETVVGPLGAAPDLNDDGECVYFRGVYLDIEFGGPESLLDCWKERESVGEALSAFLDCEDLTLQDAQTDGAGGEKNVTPESVTADRDGDGGEMEGGQVDGEEIGKEGEEQQKAEEEPYNKLLKFRKKESHTRRTQLAGQFYAITKFLCPEFSPSIATNGPCGINFRSDQVFEHPTKDGSLRVVLTPNARDTYLNPLHSRRVILERLPPQEWQLIEVAAVWEGVSGSGVALPLDRIDGWLKKVFGELDEKAVWNCGDKRPTGKAGGRKGKPPMTGMTKDSDPKSILRRFTTGSITVTPYVVAKKFPGDDPSGTREHPRMVAQLWIPLHPEQHPLGQKKKWVGDKRWKRCMHPTKCNNSREPCLHGRFDRSTDIASLCEDKHSIRMEETLYKAARRRRTQLVCVPCGKTFADTPEVPAKFFALDHLMGGEWHVKKSNGGPWPYPKPENIPGSLAPEHILVDPSDNEASEYEDYEVGDLRILEDYLEAAPASRFQDEFCPENQAFVSRARGPDPALTHQHVFFVKKDRVLSAKPELMQRISQLTQASGLSGGACGTGGAGGSRPPSADRLRGGRRDEDSGSEGGWGAPPPSFGWGRSTMSGVGREDWGSSHSVSRPPSPSAGNIRPAPVTRSPSNATGSSARSSRKGDILTPVAGSAVNSTQLPSGDFRKHPRSGRLSESQSETLSADRRSSAPPEHDGGGRGGRSTRDSSQLQVDITRIEPLQLEIEDDGVEEAFQGPGGGRSMGMGMQRPGSTVGSAPLGSGFASLLGPGSPEGLFFQDLMQVSAGPSDPFPPTEAGADRGSAAVLQMSSLGDALPPDATVVQTEGVLGSPLPSETYGGALQRDLRDGEEEGGQKGLQG</sequence>
<feature type="compositionally biased region" description="Basic and acidic residues" evidence="1">
    <location>
        <begin position="334"/>
        <end position="350"/>
    </location>
</feature>
<dbReference type="AlphaFoldDB" id="A0A0G4HL37"/>
<proteinExistence type="predicted"/>
<reference evidence="2" key="1">
    <citation type="submission" date="2014-11" db="EMBL/GenBank/DDBJ databases">
        <authorList>
            <person name="Otto D Thomas"/>
            <person name="Naeem Raeece"/>
        </authorList>
    </citation>
    <scope>NUCLEOTIDE SEQUENCE</scope>
</reference>
<feature type="region of interest" description="Disordered" evidence="1">
    <location>
        <begin position="1057"/>
        <end position="1090"/>
    </location>
</feature>
<organism evidence="2">
    <name type="scientific">Chromera velia CCMP2878</name>
    <dbReference type="NCBI Taxonomy" id="1169474"/>
    <lineage>
        <taxon>Eukaryota</taxon>
        <taxon>Sar</taxon>
        <taxon>Alveolata</taxon>
        <taxon>Colpodellida</taxon>
        <taxon>Chromeraceae</taxon>
        <taxon>Chromera</taxon>
    </lineage>
</organism>
<dbReference type="VEuPathDB" id="CryptoDB:Cvel_28670"/>
<feature type="region of interest" description="Disordered" evidence="1">
    <location>
        <begin position="489"/>
        <end position="514"/>
    </location>
</feature>
<accession>A0A0G4HL37</accession>